<evidence type="ECO:0000256" key="5">
    <source>
        <dbReference type="ARBA" id="ARBA00023014"/>
    </source>
</evidence>
<name>A0ABS8HZ69_9FIRM</name>
<sequence length="447" mass="51906">MNVQNEMEMKAFLDDFAKKSYTEIFNIRSRLEQSEWERKALTNLRETIFQNKNKYPNTKNVLYIHIPFCVTRCDYCPYYTHPYNPMLVSEYLNALEKEILSIKDTPFIKSTVFSSLYFGGGTPSLLSVDHIKRLSEVIFNNFSFDIGAELSFESNPSTLTEEKIKTLRNCGFNRVSLGIQTFNDQLLKEMSCAHTSEKARSVINLLFEYGFIVNTDMIYGLIGQTENDLERDLHELCQCKAPHQVTLFPLRIAEHTPLGEELQKKEGITIQSHFNRLLEYDSLAEKILLANQFSREESPVFYYKEGSIPHKYSSTETRIVGLGAGAGTLLDEGEGCNYYDVREYISAVNENRSPALSGIRLTQQQAYERFVLYRILYMNRSSSDFRENLEKGFYEYYNTSLSNKIHLKVLSDMERMKFIKTTNEEIIFTDRLWRVLNKVKIGMPSII</sequence>
<dbReference type="EMBL" id="JAJHJB010000068">
    <property type="protein sequence ID" value="MCC5468454.1"/>
    <property type="molecule type" value="Genomic_DNA"/>
</dbReference>
<dbReference type="InterPro" id="IPR013785">
    <property type="entry name" value="Aldolase_TIM"/>
</dbReference>
<dbReference type="InterPro" id="IPR007197">
    <property type="entry name" value="rSAM"/>
</dbReference>
<dbReference type="Proteomes" id="UP001165492">
    <property type="component" value="Unassembled WGS sequence"/>
</dbReference>
<keyword evidence="5" id="KW-0411">Iron-sulfur</keyword>
<evidence type="ECO:0000313" key="7">
    <source>
        <dbReference type="EMBL" id="MCC5468454.1"/>
    </source>
</evidence>
<evidence type="ECO:0000256" key="4">
    <source>
        <dbReference type="ARBA" id="ARBA00023004"/>
    </source>
</evidence>
<dbReference type="Gene3D" id="3.20.20.70">
    <property type="entry name" value="Aldolase class I"/>
    <property type="match status" value="1"/>
</dbReference>
<gene>
    <name evidence="7" type="ORF">LMF89_24265</name>
</gene>
<dbReference type="SMART" id="SM00729">
    <property type="entry name" value="Elp3"/>
    <property type="match status" value="1"/>
</dbReference>
<reference evidence="7" key="1">
    <citation type="submission" date="2021-11" db="EMBL/GenBank/DDBJ databases">
        <title>Description of a new species Pelosinus isolated from the bottom sediments of Lake Baikal.</title>
        <authorList>
            <person name="Zakharyuk A."/>
        </authorList>
    </citation>
    <scope>NUCLEOTIDE SEQUENCE</scope>
    <source>
        <strain evidence="7">Bkl1</strain>
    </source>
</reference>
<dbReference type="InterPro" id="IPR006638">
    <property type="entry name" value="Elp3/MiaA/NifB-like_rSAM"/>
</dbReference>
<keyword evidence="2" id="KW-0949">S-adenosyl-L-methionine</keyword>
<proteinExistence type="predicted"/>
<dbReference type="SFLD" id="SFLDG01065">
    <property type="entry name" value="anaerobic_coproporphyrinogen-I"/>
    <property type="match status" value="1"/>
</dbReference>
<dbReference type="PANTHER" id="PTHR13932:SF5">
    <property type="entry name" value="RADICAL S-ADENOSYL METHIONINE DOMAIN-CONTAINING PROTEIN 1, MITOCHONDRIAL"/>
    <property type="match status" value="1"/>
</dbReference>
<comment type="caution">
    <text evidence="7">The sequence shown here is derived from an EMBL/GenBank/DDBJ whole genome shotgun (WGS) entry which is preliminary data.</text>
</comment>
<keyword evidence="3" id="KW-0479">Metal-binding</keyword>
<protein>
    <recommendedName>
        <fullName evidence="1">Heme chaperone HemW</fullName>
    </recommendedName>
</protein>
<dbReference type="PANTHER" id="PTHR13932">
    <property type="entry name" value="COPROPORPHYRINIGEN III OXIDASE"/>
    <property type="match status" value="1"/>
</dbReference>
<dbReference type="SFLD" id="SFLDS00029">
    <property type="entry name" value="Radical_SAM"/>
    <property type="match status" value="1"/>
</dbReference>
<keyword evidence="4" id="KW-0408">Iron</keyword>
<evidence type="ECO:0000259" key="6">
    <source>
        <dbReference type="PROSITE" id="PS51918"/>
    </source>
</evidence>
<dbReference type="SFLD" id="SFLDG01082">
    <property type="entry name" value="B12-binding_domain_containing"/>
    <property type="match status" value="1"/>
</dbReference>
<dbReference type="SUPFAM" id="SSF102114">
    <property type="entry name" value="Radical SAM enzymes"/>
    <property type="match status" value="1"/>
</dbReference>
<evidence type="ECO:0000313" key="8">
    <source>
        <dbReference type="Proteomes" id="UP001165492"/>
    </source>
</evidence>
<dbReference type="PROSITE" id="PS51918">
    <property type="entry name" value="RADICAL_SAM"/>
    <property type="match status" value="1"/>
</dbReference>
<dbReference type="RefSeq" id="WP_229537347.1">
    <property type="nucleotide sequence ID" value="NZ_JAJHJB010000068.1"/>
</dbReference>
<dbReference type="InterPro" id="IPR034505">
    <property type="entry name" value="Coproporphyrinogen-III_oxidase"/>
</dbReference>
<dbReference type="CDD" id="cd01335">
    <property type="entry name" value="Radical_SAM"/>
    <property type="match status" value="1"/>
</dbReference>
<dbReference type="Pfam" id="PF04055">
    <property type="entry name" value="Radical_SAM"/>
    <property type="match status" value="1"/>
</dbReference>
<evidence type="ECO:0000256" key="1">
    <source>
        <dbReference type="ARBA" id="ARBA00017228"/>
    </source>
</evidence>
<feature type="domain" description="Radical SAM core" evidence="6">
    <location>
        <begin position="54"/>
        <end position="290"/>
    </location>
</feature>
<evidence type="ECO:0000256" key="3">
    <source>
        <dbReference type="ARBA" id="ARBA00022723"/>
    </source>
</evidence>
<organism evidence="7 8">
    <name type="scientific">Pelosinus baikalensis</name>
    <dbReference type="NCBI Taxonomy" id="2892015"/>
    <lineage>
        <taxon>Bacteria</taxon>
        <taxon>Bacillati</taxon>
        <taxon>Bacillota</taxon>
        <taxon>Negativicutes</taxon>
        <taxon>Selenomonadales</taxon>
        <taxon>Sporomusaceae</taxon>
        <taxon>Pelosinus</taxon>
    </lineage>
</organism>
<accession>A0ABS8HZ69</accession>
<keyword evidence="8" id="KW-1185">Reference proteome</keyword>
<dbReference type="InterPro" id="IPR058240">
    <property type="entry name" value="rSAM_sf"/>
</dbReference>
<evidence type="ECO:0000256" key="2">
    <source>
        <dbReference type="ARBA" id="ARBA00022691"/>
    </source>
</evidence>